<comment type="caution">
    <text evidence="2">The sequence shown here is derived from an EMBL/GenBank/DDBJ whole genome shotgun (WGS) entry which is preliminary data.</text>
</comment>
<evidence type="ECO:0000313" key="3">
    <source>
        <dbReference type="Proteomes" id="UP000276133"/>
    </source>
</evidence>
<evidence type="ECO:0000313" key="2">
    <source>
        <dbReference type="EMBL" id="RNA34185.1"/>
    </source>
</evidence>
<keyword evidence="1" id="KW-0472">Membrane</keyword>
<organism evidence="2 3">
    <name type="scientific">Brachionus plicatilis</name>
    <name type="common">Marine rotifer</name>
    <name type="synonym">Brachionus muelleri</name>
    <dbReference type="NCBI Taxonomy" id="10195"/>
    <lineage>
        <taxon>Eukaryota</taxon>
        <taxon>Metazoa</taxon>
        <taxon>Spiralia</taxon>
        <taxon>Gnathifera</taxon>
        <taxon>Rotifera</taxon>
        <taxon>Eurotatoria</taxon>
        <taxon>Monogononta</taxon>
        <taxon>Pseudotrocha</taxon>
        <taxon>Ploima</taxon>
        <taxon>Brachionidae</taxon>
        <taxon>Brachionus</taxon>
    </lineage>
</organism>
<sequence>MRRLESTITHISAEIQTSAVGETKNNSKCPESQLTIQCSICTKRLTIENFNTCLQIMIKKNPGSIVTFLSIPLIILEIFFEVKS</sequence>
<dbReference type="EMBL" id="REGN01001517">
    <property type="protein sequence ID" value="RNA34185.1"/>
    <property type="molecule type" value="Genomic_DNA"/>
</dbReference>
<keyword evidence="1" id="KW-0812">Transmembrane</keyword>
<dbReference type="AlphaFoldDB" id="A0A3M7SET6"/>
<reference evidence="2 3" key="1">
    <citation type="journal article" date="2018" name="Sci. Rep.">
        <title>Genomic signatures of local adaptation to the degree of environmental predictability in rotifers.</title>
        <authorList>
            <person name="Franch-Gras L."/>
            <person name="Hahn C."/>
            <person name="Garcia-Roger E.M."/>
            <person name="Carmona M.J."/>
            <person name="Serra M."/>
            <person name="Gomez A."/>
        </authorList>
    </citation>
    <scope>NUCLEOTIDE SEQUENCE [LARGE SCALE GENOMIC DNA]</scope>
    <source>
        <strain evidence="2">HYR1</strain>
    </source>
</reference>
<proteinExistence type="predicted"/>
<protein>
    <submittedName>
        <fullName evidence="2">Uncharacterized protein</fullName>
    </submittedName>
</protein>
<keyword evidence="3" id="KW-1185">Reference proteome</keyword>
<feature type="transmembrane region" description="Helical" evidence="1">
    <location>
        <begin position="63"/>
        <end position="80"/>
    </location>
</feature>
<gene>
    <name evidence="2" type="ORF">BpHYR1_002624</name>
</gene>
<keyword evidence="1" id="KW-1133">Transmembrane helix</keyword>
<dbReference type="Proteomes" id="UP000276133">
    <property type="component" value="Unassembled WGS sequence"/>
</dbReference>
<name>A0A3M7SET6_BRAPC</name>
<accession>A0A3M7SET6</accession>
<evidence type="ECO:0000256" key="1">
    <source>
        <dbReference type="SAM" id="Phobius"/>
    </source>
</evidence>